<dbReference type="InterPro" id="IPR029033">
    <property type="entry name" value="His_PPase_superfam"/>
</dbReference>
<reference evidence="1 2" key="1">
    <citation type="submission" date="2018-05" db="EMBL/GenBank/DDBJ databases">
        <authorList>
            <person name="Lanie J.A."/>
            <person name="Ng W.-L."/>
            <person name="Kazmierczak K.M."/>
            <person name="Andrzejewski T.M."/>
            <person name="Davidsen T.M."/>
            <person name="Wayne K.J."/>
            <person name="Tettelin H."/>
            <person name="Glass J.I."/>
            <person name="Rusch D."/>
            <person name="Podicherti R."/>
            <person name="Tsui H.-C.T."/>
            <person name="Winkler M.E."/>
        </authorList>
    </citation>
    <scope>NUCLEOTIDE SEQUENCE [LARGE SCALE GENOMIC DNA]</scope>
    <source>
        <strain evidence="1 2">BUT-10</strain>
    </source>
</reference>
<gene>
    <name evidence="1" type="ORF">DJ019_07730</name>
</gene>
<accession>A0A328BKE4</accession>
<name>A0A328BKE4_9CAUL</name>
<dbReference type="RefSeq" id="WP_111275389.1">
    <property type="nucleotide sequence ID" value="NZ_QFYS01000002.1"/>
</dbReference>
<protein>
    <submittedName>
        <fullName evidence="1">Histidine phosphatase family protein</fullName>
    </submittedName>
</protein>
<dbReference type="OrthoDB" id="9810154at2"/>
<dbReference type="Proteomes" id="UP000249524">
    <property type="component" value="Unassembled WGS sequence"/>
</dbReference>
<sequence length="165" mass="17718">MDRLILIRHGKAEADSASGDDIDRRLAPRGLRETADMAAHLADMGFSPDVALVSTSVRTRETWEAAKSAFPGAEARFEPFLYLASSGTIRAAAEEAGRNCRSVMVVGHNPGLQELVVQLLQEGGAPATLIAQAQRNFPPAASAVFLFDGNGRPHYDGLFIPGRHH</sequence>
<dbReference type="EMBL" id="QFYS01000002">
    <property type="protein sequence ID" value="RAK67780.1"/>
    <property type="molecule type" value="Genomic_DNA"/>
</dbReference>
<dbReference type="InterPro" id="IPR013078">
    <property type="entry name" value="His_Pase_superF_clade-1"/>
</dbReference>
<comment type="caution">
    <text evidence="1">The sequence shown here is derived from an EMBL/GenBank/DDBJ whole genome shotgun (WGS) entry which is preliminary data.</text>
</comment>
<dbReference type="AlphaFoldDB" id="A0A328BKE4"/>
<dbReference type="SMART" id="SM00855">
    <property type="entry name" value="PGAM"/>
    <property type="match status" value="1"/>
</dbReference>
<proteinExistence type="predicted"/>
<dbReference type="SUPFAM" id="SSF53254">
    <property type="entry name" value="Phosphoglycerate mutase-like"/>
    <property type="match status" value="1"/>
</dbReference>
<dbReference type="PANTHER" id="PTHR47623:SF1">
    <property type="entry name" value="OS09G0287300 PROTEIN"/>
    <property type="match status" value="1"/>
</dbReference>
<dbReference type="CDD" id="cd07067">
    <property type="entry name" value="HP_PGM_like"/>
    <property type="match status" value="1"/>
</dbReference>
<dbReference type="Gene3D" id="3.40.50.1240">
    <property type="entry name" value="Phosphoglycerate mutase-like"/>
    <property type="match status" value="1"/>
</dbReference>
<dbReference type="Pfam" id="PF00300">
    <property type="entry name" value="His_Phos_1"/>
    <property type="match status" value="1"/>
</dbReference>
<organism evidence="1 2">
    <name type="scientific">Phenylobacterium kunshanense</name>
    <dbReference type="NCBI Taxonomy" id="1445034"/>
    <lineage>
        <taxon>Bacteria</taxon>
        <taxon>Pseudomonadati</taxon>
        <taxon>Pseudomonadota</taxon>
        <taxon>Alphaproteobacteria</taxon>
        <taxon>Caulobacterales</taxon>
        <taxon>Caulobacteraceae</taxon>
        <taxon>Phenylobacterium</taxon>
    </lineage>
</organism>
<evidence type="ECO:0000313" key="1">
    <source>
        <dbReference type="EMBL" id="RAK67780.1"/>
    </source>
</evidence>
<dbReference type="PANTHER" id="PTHR47623">
    <property type="entry name" value="OS09G0287300 PROTEIN"/>
    <property type="match status" value="1"/>
</dbReference>
<evidence type="ECO:0000313" key="2">
    <source>
        <dbReference type="Proteomes" id="UP000249524"/>
    </source>
</evidence>
<keyword evidence="2" id="KW-1185">Reference proteome</keyword>